<evidence type="ECO:0000256" key="4">
    <source>
        <dbReference type="PROSITE-ProRule" id="PRU00175"/>
    </source>
</evidence>
<dbReference type="InterPro" id="IPR013083">
    <property type="entry name" value="Znf_RING/FYVE/PHD"/>
</dbReference>
<dbReference type="EMBL" id="FN653017">
    <property type="protein sequence ID" value="CBY21420.1"/>
    <property type="molecule type" value="Genomic_DNA"/>
</dbReference>
<organism evidence="7">
    <name type="scientific">Oikopleura dioica</name>
    <name type="common">Tunicate</name>
    <dbReference type="NCBI Taxonomy" id="34765"/>
    <lineage>
        <taxon>Eukaryota</taxon>
        <taxon>Metazoa</taxon>
        <taxon>Chordata</taxon>
        <taxon>Tunicata</taxon>
        <taxon>Appendicularia</taxon>
        <taxon>Copelata</taxon>
        <taxon>Oikopleuridae</taxon>
        <taxon>Oikopleura</taxon>
    </lineage>
</organism>
<keyword evidence="2 4" id="KW-0863">Zinc-finger</keyword>
<dbReference type="PROSITE" id="PS00518">
    <property type="entry name" value="ZF_RING_1"/>
    <property type="match status" value="1"/>
</dbReference>
<dbReference type="OrthoDB" id="10251219at2759"/>
<evidence type="ECO:0000256" key="1">
    <source>
        <dbReference type="ARBA" id="ARBA00022723"/>
    </source>
</evidence>
<protein>
    <recommendedName>
        <fullName evidence="6">RING-type domain-containing protein</fullName>
    </recommendedName>
</protein>
<evidence type="ECO:0000313" key="8">
    <source>
        <dbReference type="Proteomes" id="UP000001307"/>
    </source>
</evidence>
<sequence>MSDSFKTKEELSAFAKECKMNDFCHLLAKKIWRLRMKVKNLKKENKTLKLAVRRILDTDDKENPSELPNCRICMKNHIEKIFNCGHTFCMQCACKMTDEGACPQCKTKITGFTTIFY</sequence>
<dbReference type="AlphaFoldDB" id="E4WWB6"/>
<evidence type="ECO:0000313" key="7">
    <source>
        <dbReference type="EMBL" id="CBY21420.1"/>
    </source>
</evidence>
<dbReference type="Gene3D" id="3.30.40.10">
    <property type="entry name" value="Zinc/RING finger domain, C3HC4 (zinc finger)"/>
    <property type="match status" value="1"/>
</dbReference>
<keyword evidence="1" id="KW-0479">Metal-binding</keyword>
<dbReference type="Pfam" id="PF13920">
    <property type="entry name" value="zf-C3HC4_3"/>
    <property type="match status" value="1"/>
</dbReference>
<evidence type="ECO:0000256" key="5">
    <source>
        <dbReference type="SAM" id="Coils"/>
    </source>
</evidence>
<name>E4WWB6_OIKDI</name>
<dbReference type="InParanoid" id="E4WWB6"/>
<evidence type="ECO:0000256" key="2">
    <source>
        <dbReference type="ARBA" id="ARBA00022771"/>
    </source>
</evidence>
<proteinExistence type="predicted"/>
<dbReference type="GO" id="GO:0008270">
    <property type="term" value="F:zinc ion binding"/>
    <property type="evidence" value="ECO:0007669"/>
    <property type="project" value="UniProtKB-KW"/>
</dbReference>
<gene>
    <name evidence="7" type="ORF">GSOID_T00009187001</name>
</gene>
<dbReference type="PROSITE" id="PS50089">
    <property type="entry name" value="ZF_RING_2"/>
    <property type="match status" value="1"/>
</dbReference>
<feature type="domain" description="RING-type" evidence="6">
    <location>
        <begin position="70"/>
        <end position="106"/>
    </location>
</feature>
<dbReference type="Proteomes" id="UP000001307">
    <property type="component" value="Unassembled WGS sequence"/>
</dbReference>
<keyword evidence="8" id="KW-1185">Reference proteome</keyword>
<evidence type="ECO:0000256" key="3">
    <source>
        <dbReference type="ARBA" id="ARBA00022833"/>
    </source>
</evidence>
<feature type="coiled-coil region" evidence="5">
    <location>
        <begin position="31"/>
        <end position="58"/>
    </location>
</feature>
<keyword evidence="5" id="KW-0175">Coiled coil</keyword>
<dbReference type="SUPFAM" id="SSF57850">
    <property type="entry name" value="RING/U-box"/>
    <property type="match status" value="1"/>
</dbReference>
<dbReference type="InterPro" id="IPR001841">
    <property type="entry name" value="Znf_RING"/>
</dbReference>
<accession>E4WWB6</accession>
<keyword evidence="3" id="KW-0862">Zinc</keyword>
<dbReference type="InterPro" id="IPR017907">
    <property type="entry name" value="Znf_RING_CS"/>
</dbReference>
<evidence type="ECO:0000259" key="6">
    <source>
        <dbReference type="PROSITE" id="PS50089"/>
    </source>
</evidence>
<reference evidence="7" key="1">
    <citation type="journal article" date="2010" name="Science">
        <title>Plasticity of animal genome architecture unmasked by rapid evolution of a pelagic tunicate.</title>
        <authorList>
            <person name="Denoeud F."/>
            <person name="Henriet S."/>
            <person name="Mungpakdee S."/>
            <person name="Aury J.M."/>
            <person name="Da Silva C."/>
            <person name="Brinkmann H."/>
            <person name="Mikhaleva J."/>
            <person name="Olsen L.C."/>
            <person name="Jubin C."/>
            <person name="Canestro C."/>
            <person name="Bouquet J.M."/>
            <person name="Danks G."/>
            <person name="Poulain J."/>
            <person name="Campsteijn C."/>
            <person name="Adamski M."/>
            <person name="Cross I."/>
            <person name="Yadetie F."/>
            <person name="Muffato M."/>
            <person name="Louis A."/>
            <person name="Butcher S."/>
            <person name="Tsagkogeorga G."/>
            <person name="Konrad A."/>
            <person name="Singh S."/>
            <person name="Jensen M.F."/>
            <person name="Cong E.H."/>
            <person name="Eikeseth-Otteraa H."/>
            <person name="Noel B."/>
            <person name="Anthouard V."/>
            <person name="Porcel B.M."/>
            <person name="Kachouri-Lafond R."/>
            <person name="Nishino A."/>
            <person name="Ugolini M."/>
            <person name="Chourrout P."/>
            <person name="Nishida H."/>
            <person name="Aasland R."/>
            <person name="Huzurbazar S."/>
            <person name="Westhof E."/>
            <person name="Delsuc F."/>
            <person name="Lehrach H."/>
            <person name="Reinhardt R."/>
            <person name="Weissenbach J."/>
            <person name="Roy S.W."/>
            <person name="Artiguenave F."/>
            <person name="Postlethwait J.H."/>
            <person name="Manak J.R."/>
            <person name="Thompson E.M."/>
            <person name="Jaillon O."/>
            <person name="Du Pasquier L."/>
            <person name="Boudinot P."/>
            <person name="Liberles D.A."/>
            <person name="Volff J.N."/>
            <person name="Philippe H."/>
            <person name="Lenhard B."/>
            <person name="Roest Crollius H."/>
            <person name="Wincker P."/>
            <person name="Chourrout D."/>
        </authorList>
    </citation>
    <scope>NUCLEOTIDE SEQUENCE [LARGE SCALE GENOMIC DNA]</scope>
</reference>